<dbReference type="InterPro" id="IPR051910">
    <property type="entry name" value="ComF/GntX_DNA_util-trans"/>
</dbReference>
<proteinExistence type="inferred from homology"/>
<organism evidence="4 5">
    <name type="scientific">Aquabacterium olei</name>
    <dbReference type="NCBI Taxonomy" id="1296669"/>
    <lineage>
        <taxon>Bacteria</taxon>
        <taxon>Pseudomonadati</taxon>
        <taxon>Pseudomonadota</taxon>
        <taxon>Betaproteobacteria</taxon>
        <taxon>Burkholderiales</taxon>
        <taxon>Aquabacterium</taxon>
    </lineage>
</organism>
<evidence type="ECO:0000256" key="1">
    <source>
        <dbReference type="ARBA" id="ARBA00008007"/>
    </source>
</evidence>
<keyword evidence="5" id="KW-1185">Reference proteome</keyword>
<dbReference type="PANTHER" id="PTHR47505:SF1">
    <property type="entry name" value="DNA UTILIZATION PROTEIN YHGH"/>
    <property type="match status" value="1"/>
</dbReference>
<evidence type="ECO:0000313" key="5">
    <source>
        <dbReference type="Proteomes" id="UP000244892"/>
    </source>
</evidence>
<name>A0A2U8FR48_9BURK</name>
<keyword evidence="4" id="KW-0808">Transferase</keyword>
<feature type="domain" description="Phosphoribosyltransferase" evidence="3">
    <location>
        <begin position="212"/>
        <end position="312"/>
    </location>
</feature>
<dbReference type="Pfam" id="PF00156">
    <property type="entry name" value="Pribosyltran"/>
    <property type="match status" value="1"/>
</dbReference>
<gene>
    <name evidence="4" type="ORF">DEH84_04575</name>
</gene>
<accession>A0A2U8FR48</accession>
<dbReference type="PANTHER" id="PTHR47505">
    <property type="entry name" value="DNA UTILIZATION PROTEIN YHGH"/>
    <property type="match status" value="1"/>
</dbReference>
<dbReference type="Proteomes" id="UP000244892">
    <property type="component" value="Chromosome"/>
</dbReference>
<reference evidence="4 5" key="1">
    <citation type="submission" date="2018-05" db="EMBL/GenBank/DDBJ databases">
        <title>complete genome sequence of Aquabacterium olei NBRC 110486.</title>
        <authorList>
            <person name="Tang B."/>
            <person name="Chang J."/>
            <person name="Zhang L."/>
            <person name="Yang H."/>
        </authorList>
    </citation>
    <scope>NUCLEOTIDE SEQUENCE [LARGE SCALE GENOMIC DNA]</scope>
    <source>
        <strain evidence="4 5">NBRC 110486</strain>
    </source>
</reference>
<dbReference type="SUPFAM" id="SSF53271">
    <property type="entry name" value="PRTase-like"/>
    <property type="match status" value="1"/>
</dbReference>
<dbReference type="AlphaFoldDB" id="A0A2U8FR48"/>
<dbReference type="EMBL" id="CP029210">
    <property type="protein sequence ID" value="AWI52776.1"/>
    <property type="molecule type" value="Genomic_DNA"/>
</dbReference>
<feature type="region of interest" description="Disordered" evidence="2">
    <location>
        <begin position="1"/>
        <end position="43"/>
    </location>
</feature>
<keyword evidence="4" id="KW-0328">Glycosyltransferase</keyword>
<dbReference type="CDD" id="cd06223">
    <property type="entry name" value="PRTases_typeI"/>
    <property type="match status" value="1"/>
</dbReference>
<dbReference type="GO" id="GO:0016757">
    <property type="term" value="F:glycosyltransferase activity"/>
    <property type="evidence" value="ECO:0007669"/>
    <property type="project" value="UniProtKB-KW"/>
</dbReference>
<sequence>MQPRRRRQGREAAELARQGGGLGRNGRQRGVGHGGKTASGSRLGAMGRRERAQYIDRMPALPRPRHQPPATGGFWSWLTGLPGAPCRTCGRWQGQVICQDCLPLLAPHRPRCSRCAITLPAAHPAGEPCLLCEDYPPAFDRAVAAVDYVAPWNGLIGRLKFHEEAALAAALGSLLAERVAPTVRRLRPTERPLVVAAPLSTSRLCERGYNQAALLAQHVARALRLSCVPHALQKTRHTDRLMGLSADERRAAIRGAYAVRADLAPKLEGRHVALVDDVMTTGATLDELTRTLEAAGVRSVSAWVLARTPAPDRAPERTR</sequence>
<evidence type="ECO:0000256" key="2">
    <source>
        <dbReference type="SAM" id="MobiDB-lite"/>
    </source>
</evidence>
<dbReference type="Gene3D" id="3.40.50.2020">
    <property type="match status" value="1"/>
</dbReference>
<evidence type="ECO:0000259" key="3">
    <source>
        <dbReference type="Pfam" id="PF00156"/>
    </source>
</evidence>
<dbReference type="InterPro" id="IPR029057">
    <property type="entry name" value="PRTase-like"/>
</dbReference>
<feature type="compositionally biased region" description="Gly residues" evidence="2">
    <location>
        <begin position="18"/>
        <end position="37"/>
    </location>
</feature>
<evidence type="ECO:0000313" key="4">
    <source>
        <dbReference type="EMBL" id="AWI52776.1"/>
    </source>
</evidence>
<dbReference type="InterPro" id="IPR000836">
    <property type="entry name" value="PRTase_dom"/>
</dbReference>
<dbReference type="KEGG" id="aon:DEH84_04575"/>
<comment type="similarity">
    <text evidence="1">Belongs to the ComF/GntX family.</text>
</comment>
<protein>
    <submittedName>
        <fullName evidence="4">Amidophosphoribosyltransferase</fullName>
    </submittedName>
</protein>